<dbReference type="GO" id="GO:0016746">
    <property type="term" value="F:acyltransferase activity"/>
    <property type="evidence" value="ECO:0007669"/>
    <property type="project" value="UniProtKB-KW"/>
</dbReference>
<evidence type="ECO:0000313" key="2">
    <source>
        <dbReference type="EMBL" id="MFD2693858.1"/>
    </source>
</evidence>
<reference evidence="3" key="1">
    <citation type="journal article" date="2019" name="Int. J. Syst. Evol. Microbiol.">
        <title>The Global Catalogue of Microorganisms (GCM) 10K type strain sequencing project: providing services to taxonomists for standard genome sequencing and annotation.</title>
        <authorList>
            <consortium name="The Broad Institute Genomics Platform"/>
            <consortium name="The Broad Institute Genome Sequencing Center for Infectious Disease"/>
            <person name="Wu L."/>
            <person name="Ma J."/>
        </authorList>
    </citation>
    <scope>NUCLEOTIDE SEQUENCE [LARGE SCALE GENOMIC DNA]</scope>
    <source>
        <strain evidence="3">TISTR 2466</strain>
    </source>
</reference>
<dbReference type="Pfam" id="PF00583">
    <property type="entry name" value="Acetyltransf_1"/>
    <property type="match status" value="1"/>
</dbReference>
<dbReference type="PROSITE" id="PS51186">
    <property type="entry name" value="GNAT"/>
    <property type="match status" value="1"/>
</dbReference>
<organism evidence="2 3">
    <name type="scientific">Sporolactobacillus shoreicorticis</name>
    <dbReference type="NCBI Taxonomy" id="1923877"/>
    <lineage>
        <taxon>Bacteria</taxon>
        <taxon>Bacillati</taxon>
        <taxon>Bacillota</taxon>
        <taxon>Bacilli</taxon>
        <taxon>Bacillales</taxon>
        <taxon>Sporolactobacillaceae</taxon>
        <taxon>Sporolactobacillus</taxon>
    </lineage>
</organism>
<dbReference type="SUPFAM" id="SSF55729">
    <property type="entry name" value="Acyl-CoA N-acyltransferases (Nat)"/>
    <property type="match status" value="1"/>
</dbReference>
<evidence type="ECO:0000313" key="3">
    <source>
        <dbReference type="Proteomes" id="UP001597399"/>
    </source>
</evidence>
<comment type="caution">
    <text evidence="2">The sequence shown here is derived from an EMBL/GenBank/DDBJ whole genome shotgun (WGS) entry which is preliminary data.</text>
</comment>
<dbReference type="InterPro" id="IPR016181">
    <property type="entry name" value="Acyl_CoA_acyltransferase"/>
</dbReference>
<sequence>MTNYTFKPMSDQEARAIADWHYEAPYSFYDFRNDEEDLGELLDSKARQGIYYSVYDTQNSLIGFFCFEKKEETVEVGLGMRPDLTGKRLGQAFIQAGLNFAEEKFNPSIFSLSVAIFNERALKLYKRIGFKIMDQVTQKSNDGVYSFYNMMRSVDGRK</sequence>
<dbReference type="Gene3D" id="3.40.630.30">
    <property type="match status" value="1"/>
</dbReference>
<dbReference type="RefSeq" id="WP_253061282.1">
    <property type="nucleotide sequence ID" value="NZ_JAMXWM010000008.1"/>
</dbReference>
<feature type="domain" description="N-acetyltransferase" evidence="1">
    <location>
        <begin position="4"/>
        <end position="155"/>
    </location>
</feature>
<dbReference type="Proteomes" id="UP001597399">
    <property type="component" value="Unassembled WGS sequence"/>
</dbReference>
<name>A0ABW5S2U4_9BACL</name>
<keyword evidence="3" id="KW-1185">Reference proteome</keyword>
<dbReference type="InterPro" id="IPR000182">
    <property type="entry name" value="GNAT_dom"/>
</dbReference>
<accession>A0ABW5S2U4</accession>
<keyword evidence="2" id="KW-0012">Acyltransferase</keyword>
<keyword evidence="2" id="KW-0808">Transferase</keyword>
<protein>
    <submittedName>
        <fullName evidence="2">GNAT family N-acetyltransferase</fullName>
        <ecNumber evidence="2">2.3.-.-</ecNumber>
    </submittedName>
</protein>
<evidence type="ECO:0000259" key="1">
    <source>
        <dbReference type="PROSITE" id="PS51186"/>
    </source>
</evidence>
<gene>
    <name evidence="2" type="ORF">ACFSUE_09510</name>
</gene>
<dbReference type="EMBL" id="JBHUMQ010000023">
    <property type="protein sequence ID" value="MFD2693858.1"/>
    <property type="molecule type" value="Genomic_DNA"/>
</dbReference>
<dbReference type="EC" id="2.3.-.-" evidence="2"/>
<proteinExistence type="predicted"/>